<protein>
    <submittedName>
        <fullName evidence="1">Uncharacterized protein</fullName>
    </submittedName>
</protein>
<evidence type="ECO:0000313" key="1">
    <source>
        <dbReference type="EMBL" id="NWJ84374.1"/>
    </source>
</evidence>
<organism evidence="1 2">
    <name type="scientific">Marine Group I thaumarchaeote</name>
    <dbReference type="NCBI Taxonomy" id="2511932"/>
    <lineage>
        <taxon>Archaea</taxon>
        <taxon>Nitrososphaerota</taxon>
        <taxon>Marine Group I</taxon>
    </lineage>
</organism>
<comment type="caution">
    <text evidence="1">The sequence shown here is derived from an EMBL/GenBank/DDBJ whole genome shotgun (WGS) entry which is preliminary data.</text>
</comment>
<evidence type="ECO:0000313" key="2">
    <source>
        <dbReference type="Proteomes" id="UP000520052"/>
    </source>
</evidence>
<dbReference type="Proteomes" id="UP000520052">
    <property type="component" value="Unassembled WGS sequence"/>
</dbReference>
<name>A0A7K4N7M3_9ARCH</name>
<accession>A0A7K4N7M3</accession>
<proteinExistence type="predicted"/>
<sequence length="46" mass="5497">MKFLKDYSKNLKSKCCDHILIVLEEKNGWIIQKCIKCFKISESQVY</sequence>
<reference evidence="1 2" key="1">
    <citation type="journal article" date="2019" name="Environ. Microbiol.">
        <title>Genomics insights into ecotype formation of ammonia-oxidizing archaea in the deep ocean.</title>
        <authorList>
            <person name="Wang Y."/>
            <person name="Huang J.M."/>
            <person name="Cui G.J."/>
            <person name="Nunoura T."/>
            <person name="Takaki Y."/>
            <person name="Li W.L."/>
            <person name="Li J."/>
            <person name="Gao Z.M."/>
            <person name="Takai K."/>
            <person name="Zhang A.Q."/>
            <person name="Stepanauskas R."/>
        </authorList>
    </citation>
    <scope>NUCLEOTIDE SEQUENCE [LARGE SCALE GENOMIC DNA]</scope>
    <source>
        <strain evidence="1 2">T3L1</strain>
    </source>
</reference>
<dbReference type="EMBL" id="JACATC010000008">
    <property type="protein sequence ID" value="NWJ84374.1"/>
    <property type="molecule type" value="Genomic_DNA"/>
</dbReference>
<gene>
    <name evidence="1" type="ORF">HX854_06590</name>
</gene>
<dbReference type="AlphaFoldDB" id="A0A7K4N7M3"/>